<evidence type="ECO:0008006" key="4">
    <source>
        <dbReference type="Google" id="ProtNLM"/>
    </source>
</evidence>
<feature type="chain" id="PRO_5014995415" description="Lipoprotein" evidence="1">
    <location>
        <begin position="23"/>
        <end position="130"/>
    </location>
</feature>
<dbReference type="AlphaFoldDB" id="A0A2N5C1V2"/>
<protein>
    <recommendedName>
        <fullName evidence="4">Lipoprotein</fullName>
    </recommendedName>
</protein>
<dbReference type="EMBL" id="PJRP01000037">
    <property type="protein sequence ID" value="PLP96202.1"/>
    <property type="molecule type" value="Genomic_DNA"/>
</dbReference>
<evidence type="ECO:0000313" key="3">
    <source>
        <dbReference type="Proteomes" id="UP000234341"/>
    </source>
</evidence>
<accession>A0A2N5C1V2</accession>
<dbReference type="PROSITE" id="PS51257">
    <property type="entry name" value="PROKAR_LIPOPROTEIN"/>
    <property type="match status" value="1"/>
</dbReference>
<keyword evidence="1" id="KW-0732">Signal</keyword>
<evidence type="ECO:0000256" key="1">
    <source>
        <dbReference type="SAM" id="SignalP"/>
    </source>
</evidence>
<reference evidence="2 3" key="1">
    <citation type="submission" date="2017-12" db="EMBL/GenBank/DDBJ databases">
        <title>Genome sequence of the active heterotrophic nitrifier-denitrifier, Cupriavidus pauculus UM1.</title>
        <authorList>
            <person name="Putonti C."/>
            <person name="Castignetti D."/>
        </authorList>
    </citation>
    <scope>NUCLEOTIDE SEQUENCE [LARGE SCALE GENOMIC DNA]</scope>
    <source>
        <strain evidence="2 3">UM1</strain>
    </source>
</reference>
<comment type="caution">
    <text evidence="2">The sequence shown here is derived from an EMBL/GenBank/DDBJ whole genome shotgun (WGS) entry which is preliminary data.</text>
</comment>
<name>A0A2N5C1V2_9BURK</name>
<dbReference type="Proteomes" id="UP000234341">
    <property type="component" value="Unassembled WGS sequence"/>
</dbReference>
<dbReference type="OrthoDB" id="8964654at2"/>
<organism evidence="2 3">
    <name type="scientific">Cupriavidus pauculus</name>
    <dbReference type="NCBI Taxonomy" id="82633"/>
    <lineage>
        <taxon>Bacteria</taxon>
        <taxon>Pseudomonadati</taxon>
        <taxon>Pseudomonadota</taxon>
        <taxon>Betaproteobacteria</taxon>
        <taxon>Burkholderiales</taxon>
        <taxon>Burkholderiaceae</taxon>
        <taxon>Cupriavidus</taxon>
    </lineage>
</organism>
<evidence type="ECO:0000313" key="2">
    <source>
        <dbReference type="EMBL" id="PLP96202.1"/>
    </source>
</evidence>
<gene>
    <name evidence="2" type="ORF">CYJ10_33575</name>
</gene>
<sequence>MRFLAIPAVAACLLSAACTTTAPSYTGPYPGPFSGRQLSTYDMSTEYATEYSPDGFTLLVYHRYQQFTMLRSTAAAECKTAAGNVATSVADRWNRKLAPMDDSRVQLNTSRNWLGKITACSAKVPVVWEH</sequence>
<proteinExistence type="predicted"/>
<feature type="signal peptide" evidence="1">
    <location>
        <begin position="1"/>
        <end position="22"/>
    </location>
</feature>